<dbReference type="SUPFAM" id="SSF55394">
    <property type="entry name" value="Bactericidal permeability-increasing protein, BPI"/>
    <property type="match status" value="1"/>
</dbReference>
<dbReference type="WBParaSite" id="jg15357.2">
    <property type="protein sequence ID" value="jg15357.2"/>
    <property type="gene ID" value="jg15357"/>
</dbReference>
<dbReference type="GO" id="GO:0005615">
    <property type="term" value="C:extracellular space"/>
    <property type="evidence" value="ECO:0007669"/>
    <property type="project" value="TreeGrafter"/>
</dbReference>
<dbReference type="Gene3D" id="3.15.10.10">
    <property type="entry name" value="Bactericidal permeability-increasing protein, domain 1"/>
    <property type="match status" value="1"/>
</dbReference>
<keyword evidence="1" id="KW-1185">Reference proteome</keyword>
<proteinExistence type="predicted"/>
<reference evidence="2" key="1">
    <citation type="submission" date="2022-11" db="UniProtKB">
        <authorList>
            <consortium name="WormBaseParasite"/>
        </authorList>
    </citation>
    <scope>IDENTIFICATION</scope>
</reference>
<dbReference type="AlphaFoldDB" id="A0A915D4P9"/>
<dbReference type="Proteomes" id="UP000887574">
    <property type="component" value="Unplaced"/>
</dbReference>
<dbReference type="InterPro" id="IPR017943">
    <property type="entry name" value="Bactericidal_perm-incr_a/b_dom"/>
</dbReference>
<name>A0A915D4P9_9BILA</name>
<evidence type="ECO:0000313" key="1">
    <source>
        <dbReference type="Proteomes" id="UP000887574"/>
    </source>
</evidence>
<organism evidence="1 2">
    <name type="scientific">Ditylenchus dipsaci</name>
    <dbReference type="NCBI Taxonomy" id="166011"/>
    <lineage>
        <taxon>Eukaryota</taxon>
        <taxon>Metazoa</taxon>
        <taxon>Ecdysozoa</taxon>
        <taxon>Nematoda</taxon>
        <taxon>Chromadorea</taxon>
        <taxon>Rhabditida</taxon>
        <taxon>Tylenchina</taxon>
        <taxon>Tylenchomorpha</taxon>
        <taxon>Sphaerularioidea</taxon>
        <taxon>Anguinidae</taxon>
        <taxon>Anguininae</taxon>
        <taxon>Ditylenchus</taxon>
    </lineage>
</organism>
<dbReference type="GO" id="GO:0008289">
    <property type="term" value="F:lipid binding"/>
    <property type="evidence" value="ECO:0007669"/>
    <property type="project" value="InterPro"/>
</dbReference>
<dbReference type="PANTHER" id="PTHR10504">
    <property type="entry name" value="BACTERICIDAL PERMEABILITY-INCREASING BPI PROTEIN-RELATED"/>
    <property type="match status" value="1"/>
</dbReference>
<dbReference type="PANTHER" id="PTHR10504:SF137">
    <property type="entry name" value="BPI FOLD-CONTAINING FAMILY C PROTEIN"/>
    <property type="match status" value="1"/>
</dbReference>
<sequence>MNVSPLLFQNTNPANPGIFVRLMPTGLAYLREIGMKVVNDEILKINLPTITETIDAGQVSIYNAYVSKYWPPVEYALDLVGPDTFTWSMSKMHIRASGNFDARLNGALLLPSVPIQGEFESLLGHIGLTISVRMLSEEAPLEHRKFNQCIVGRRWLRRFECKEHWRSHTISSSILSKPF</sequence>
<evidence type="ECO:0000313" key="2">
    <source>
        <dbReference type="WBParaSite" id="jg15357.2"/>
    </source>
</evidence>
<accession>A0A915D4P9</accession>
<protein>
    <submittedName>
        <fullName evidence="2">Lipid-binding serum glycoprotein N-terminal domain-containing protein</fullName>
    </submittedName>
</protein>
<dbReference type="InterPro" id="IPR032942">
    <property type="entry name" value="BPI/LBP/Plunc"/>
</dbReference>